<dbReference type="OrthoDB" id="269227at2759"/>
<organism evidence="4 5">
    <name type="scientific">Pseudallescheria apiosperma</name>
    <name type="common">Scedosporium apiospermum</name>
    <dbReference type="NCBI Taxonomy" id="563466"/>
    <lineage>
        <taxon>Eukaryota</taxon>
        <taxon>Fungi</taxon>
        <taxon>Dikarya</taxon>
        <taxon>Ascomycota</taxon>
        <taxon>Pezizomycotina</taxon>
        <taxon>Sordariomycetes</taxon>
        <taxon>Hypocreomycetidae</taxon>
        <taxon>Microascales</taxon>
        <taxon>Microascaceae</taxon>
        <taxon>Scedosporium</taxon>
    </lineage>
</organism>
<dbReference type="KEGG" id="sapo:SAPIO_CDS4124"/>
<keyword evidence="2" id="KW-0285">Flavoprotein</keyword>
<gene>
    <name evidence="4" type="ORF">SAPIO_CDS4124</name>
</gene>
<dbReference type="InterPro" id="IPR000172">
    <property type="entry name" value="GMC_OxRdtase_N"/>
</dbReference>
<evidence type="ECO:0000256" key="1">
    <source>
        <dbReference type="ARBA" id="ARBA00010790"/>
    </source>
</evidence>
<reference evidence="4 5" key="1">
    <citation type="journal article" date="2014" name="Genome Announc.">
        <title>Draft genome sequence of the pathogenic fungus Scedosporium apiospermum.</title>
        <authorList>
            <person name="Vandeputte P."/>
            <person name="Ghamrawi S."/>
            <person name="Rechenmann M."/>
            <person name="Iltis A."/>
            <person name="Giraud S."/>
            <person name="Fleury M."/>
            <person name="Thornton C."/>
            <person name="Delhaes L."/>
            <person name="Meyer W."/>
            <person name="Papon N."/>
            <person name="Bouchara J.P."/>
        </authorList>
    </citation>
    <scope>NUCLEOTIDE SEQUENCE [LARGE SCALE GENOMIC DNA]</scope>
    <source>
        <strain evidence="4 5">IHEM 14462</strain>
    </source>
</reference>
<dbReference type="InterPro" id="IPR012132">
    <property type="entry name" value="GMC_OxRdtase"/>
</dbReference>
<keyword evidence="2" id="KW-0274">FAD</keyword>
<evidence type="ECO:0000313" key="4">
    <source>
        <dbReference type="EMBL" id="KEZ43933.1"/>
    </source>
</evidence>
<evidence type="ECO:0000313" key="5">
    <source>
        <dbReference type="Proteomes" id="UP000028545"/>
    </source>
</evidence>
<dbReference type="InterPro" id="IPR036188">
    <property type="entry name" value="FAD/NAD-bd_sf"/>
</dbReference>
<dbReference type="Pfam" id="PF05199">
    <property type="entry name" value="GMC_oxred_C"/>
    <property type="match status" value="1"/>
</dbReference>
<sequence>MGATKTELPSDLKEVDVIVAGGGTTACVVASRLSDADPNLSILVIEAGPDSYQDPSVIHPLLMLTHLMPTSKNTLFYKGSKESQLADREVVVPSGGTLGGGSSINLLTYSRPQRDDFDSWDTPGWTANDMIPYLKRFETYHGPGSPATHGDLGPIHVSESTFNVEWSESDFIQAAGKLGWPGVNDLMDLDTNNAVYRNLRFANKDGLRQDAAHRYLHPRLRDGEHPNLHVLVENQVIRVLFDENKRANGVEFQRNPSLSQNGDSSTTPQVVKARKLVIVSSGALGTPLILERSGVGDPEILAPVGVQPIADVPGVGRNYLDHHLLTYPYKSSLLPSETADAVYGGRRDIPELIRTNDAILGWNIADVTGKIRPSDEDVAVLGPAFQAAWNKDYKEKPNKPLTIITSLSGFPGDPTGVEPGQYMVSDPPDFKTGFFSDPEDVDIKMSVWAYKKQRELFRRMEIYRGEYAPSHPPFPAGSEAASIDTSEPLKDVKDIVYTSEDDAILEQWLRKNVGSTWHSMGTCKMAAKENLGVVDHDLSVYGVKGLKIADLSVVPKNVGANTAATAFALGEKAADIFLEELGLKSAW</sequence>
<dbReference type="GeneID" id="27723196"/>
<dbReference type="HOGENOM" id="CLU_002865_5_1_1"/>
<accession>A0A084G9C1</accession>
<comment type="cofactor">
    <cofactor evidence="2">
        <name>FAD</name>
        <dbReference type="ChEBI" id="CHEBI:57692"/>
    </cofactor>
</comment>
<dbReference type="SUPFAM" id="SSF51905">
    <property type="entry name" value="FAD/NAD(P)-binding domain"/>
    <property type="match status" value="1"/>
</dbReference>
<protein>
    <recommendedName>
        <fullName evidence="3">Glucose-methanol-choline oxidoreductase N-terminal domain-containing protein</fullName>
    </recommendedName>
</protein>
<dbReference type="PANTHER" id="PTHR11552">
    <property type="entry name" value="GLUCOSE-METHANOL-CHOLINE GMC OXIDOREDUCTASE"/>
    <property type="match status" value="1"/>
</dbReference>
<dbReference type="SUPFAM" id="SSF54373">
    <property type="entry name" value="FAD-linked reductases, C-terminal domain"/>
    <property type="match status" value="1"/>
</dbReference>
<dbReference type="PROSITE" id="PS51257">
    <property type="entry name" value="PROKAR_LIPOPROTEIN"/>
    <property type="match status" value="1"/>
</dbReference>
<dbReference type="GO" id="GO:0050660">
    <property type="term" value="F:flavin adenine dinucleotide binding"/>
    <property type="evidence" value="ECO:0007669"/>
    <property type="project" value="InterPro"/>
</dbReference>
<keyword evidence="5" id="KW-1185">Reference proteome</keyword>
<dbReference type="Gene3D" id="3.30.410.40">
    <property type="match status" value="1"/>
</dbReference>
<evidence type="ECO:0000259" key="3">
    <source>
        <dbReference type="PROSITE" id="PS00624"/>
    </source>
</evidence>
<dbReference type="Gene3D" id="3.50.50.60">
    <property type="entry name" value="FAD/NAD(P)-binding domain"/>
    <property type="match status" value="1"/>
</dbReference>
<dbReference type="Pfam" id="PF00732">
    <property type="entry name" value="GMC_oxred_N"/>
    <property type="match status" value="1"/>
</dbReference>
<feature type="binding site" evidence="2">
    <location>
        <begin position="24"/>
        <end position="25"/>
    </location>
    <ligand>
        <name>FAD</name>
        <dbReference type="ChEBI" id="CHEBI:57692"/>
    </ligand>
</feature>
<dbReference type="Proteomes" id="UP000028545">
    <property type="component" value="Unassembled WGS sequence"/>
</dbReference>
<dbReference type="PROSITE" id="PS00624">
    <property type="entry name" value="GMC_OXRED_2"/>
    <property type="match status" value="1"/>
</dbReference>
<dbReference type="AlphaFoldDB" id="A0A084G9C1"/>
<name>A0A084G9C1_PSEDA</name>
<feature type="binding site" evidence="2">
    <location>
        <position position="236"/>
    </location>
    <ligand>
        <name>FAD</name>
        <dbReference type="ChEBI" id="CHEBI:57692"/>
    </ligand>
</feature>
<dbReference type="PANTHER" id="PTHR11552:SF78">
    <property type="entry name" value="GLUCOSE-METHANOL-CHOLINE OXIDOREDUCTASE N-TERMINAL DOMAIN-CONTAINING PROTEIN"/>
    <property type="match status" value="1"/>
</dbReference>
<dbReference type="RefSeq" id="XP_016643732.1">
    <property type="nucleotide sequence ID" value="XM_016786756.1"/>
</dbReference>
<dbReference type="OMA" id="HVGTTWH"/>
<comment type="caution">
    <text evidence="4">The sequence shown here is derived from an EMBL/GenBank/DDBJ whole genome shotgun (WGS) entry which is preliminary data.</text>
</comment>
<feature type="binding site" evidence="2">
    <location>
        <begin position="517"/>
        <end position="518"/>
    </location>
    <ligand>
        <name>FAD</name>
        <dbReference type="ChEBI" id="CHEBI:57692"/>
    </ligand>
</feature>
<proteinExistence type="inferred from homology"/>
<evidence type="ECO:0000256" key="2">
    <source>
        <dbReference type="PIRSR" id="PIRSR000137-2"/>
    </source>
</evidence>
<dbReference type="InterPro" id="IPR007867">
    <property type="entry name" value="GMC_OxRtase_C"/>
</dbReference>
<dbReference type="GO" id="GO:0016614">
    <property type="term" value="F:oxidoreductase activity, acting on CH-OH group of donors"/>
    <property type="evidence" value="ECO:0007669"/>
    <property type="project" value="InterPro"/>
</dbReference>
<dbReference type="EMBL" id="JOWA01000090">
    <property type="protein sequence ID" value="KEZ43933.1"/>
    <property type="molecule type" value="Genomic_DNA"/>
</dbReference>
<comment type="similarity">
    <text evidence="1">Belongs to the GMC oxidoreductase family.</text>
</comment>
<feature type="domain" description="Glucose-methanol-choline oxidoreductase N-terminal" evidence="3">
    <location>
        <begin position="282"/>
        <end position="296"/>
    </location>
</feature>
<dbReference type="PIRSF" id="PIRSF000137">
    <property type="entry name" value="Alcohol_oxidase"/>
    <property type="match status" value="1"/>
</dbReference>
<dbReference type="VEuPathDB" id="FungiDB:SAPIO_CDS4124"/>